<sequence length="335" mass="36298">MEKAFDFLGFLICGAIILWAGKRLSIYGNLLADKTGIGKAFIGLFLMSAVTSLPELMVGISSSAVVQSADLAVGDILGSCSFNLFLLSIMQLFSPGKKSILSDVSQSQAMAASLGVILLALVGLGIFLDRDIFILPFVGLNSILFAVIYFLSLRLIYQYQKLHPPLAALVESAAIDLTLRQIILRYSVFAAITIAAALFLPHFAEGIAVQTGLGQSFVGTLFLAIATSLPEIAVSIAAVRLNTTDLAVGNILGSNIFNIFILFLDDLFYTKGHLLKDASDFNLVSVFASIIMSCIVIIGITYKNENKRFFLGWDTLVLFIVYLFNIVLLYFLTST</sequence>
<dbReference type="RefSeq" id="WP_048920633.1">
    <property type="nucleotide sequence ID" value="NZ_CP010777.1"/>
</dbReference>
<feature type="transmembrane region" description="Helical" evidence="5">
    <location>
        <begin position="246"/>
        <end position="264"/>
    </location>
</feature>
<feature type="transmembrane region" description="Helical" evidence="5">
    <location>
        <begin position="309"/>
        <end position="332"/>
    </location>
</feature>
<feature type="domain" description="Sodium/calcium exchanger membrane region" evidence="6">
    <location>
        <begin position="7"/>
        <end position="155"/>
    </location>
</feature>
<feature type="transmembrane region" description="Helical" evidence="5">
    <location>
        <begin position="41"/>
        <end position="65"/>
    </location>
</feature>
<keyword evidence="4 5" id="KW-0472">Membrane</keyword>
<dbReference type="KEGG" id="ruf:TH63_08840"/>
<dbReference type="GO" id="GO:0005262">
    <property type="term" value="F:calcium channel activity"/>
    <property type="evidence" value="ECO:0007669"/>
    <property type="project" value="TreeGrafter"/>
</dbReference>
<accession>A0A0H4VP88</accession>
<dbReference type="STRING" id="1379910.TH63_08840"/>
<dbReference type="GO" id="GO:0006874">
    <property type="term" value="P:intracellular calcium ion homeostasis"/>
    <property type="evidence" value="ECO:0007669"/>
    <property type="project" value="TreeGrafter"/>
</dbReference>
<keyword evidence="2 5" id="KW-0812">Transmembrane</keyword>
<feature type="transmembrane region" description="Helical" evidence="5">
    <location>
        <begin position="134"/>
        <end position="157"/>
    </location>
</feature>
<evidence type="ECO:0000313" key="8">
    <source>
        <dbReference type="Proteomes" id="UP000036458"/>
    </source>
</evidence>
<evidence type="ECO:0000256" key="5">
    <source>
        <dbReference type="SAM" id="Phobius"/>
    </source>
</evidence>
<feature type="transmembrane region" description="Helical" evidence="5">
    <location>
        <begin position="284"/>
        <end position="302"/>
    </location>
</feature>
<dbReference type="PANTHER" id="PTHR10846">
    <property type="entry name" value="SODIUM/POTASSIUM/CALCIUM EXCHANGER"/>
    <property type="match status" value="1"/>
</dbReference>
<dbReference type="Proteomes" id="UP000036458">
    <property type="component" value="Chromosome"/>
</dbReference>
<reference evidence="7 8" key="1">
    <citation type="submission" date="2015-01" db="EMBL/GenBank/DDBJ databases">
        <title>Rufibacter sp./DG31D/ whole genome sequencing.</title>
        <authorList>
            <person name="Kim M.K."/>
            <person name="Srinivasan S."/>
            <person name="Lee J.-J."/>
        </authorList>
    </citation>
    <scope>NUCLEOTIDE SEQUENCE [LARGE SCALE GENOMIC DNA]</scope>
    <source>
        <strain evidence="7 8">DG31D</strain>
    </source>
</reference>
<feature type="transmembrane region" description="Helical" evidence="5">
    <location>
        <begin position="216"/>
        <end position="239"/>
    </location>
</feature>
<dbReference type="Pfam" id="PF01699">
    <property type="entry name" value="Na_Ca_ex"/>
    <property type="match status" value="2"/>
</dbReference>
<dbReference type="PANTHER" id="PTHR10846:SF8">
    <property type="entry name" value="INNER MEMBRANE PROTEIN YRBG"/>
    <property type="match status" value="1"/>
</dbReference>
<evidence type="ECO:0000259" key="6">
    <source>
        <dbReference type="Pfam" id="PF01699"/>
    </source>
</evidence>
<dbReference type="EMBL" id="CP010777">
    <property type="protein sequence ID" value="AKQ45732.1"/>
    <property type="molecule type" value="Genomic_DNA"/>
</dbReference>
<evidence type="ECO:0000256" key="3">
    <source>
        <dbReference type="ARBA" id="ARBA00022989"/>
    </source>
</evidence>
<feature type="transmembrane region" description="Helical" evidence="5">
    <location>
        <begin position="109"/>
        <end position="128"/>
    </location>
</feature>
<gene>
    <name evidence="7" type="ORF">TH63_08840</name>
</gene>
<proteinExistence type="predicted"/>
<keyword evidence="3 5" id="KW-1133">Transmembrane helix</keyword>
<dbReference type="GO" id="GO:0005886">
    <property type="term" value="C:plasma membrane"/>
    <property type="evidence" value="ECO:0007669"/>
    <property type="project" value="TreeGrafter"/>
</dbReference>
<dbReference type="OrthoDB" id="9794225at2"/>
<feature type="transmembrane region" description="Helical" evidence="5">
    <location>
        <begin position="6"/>
        <end position="21"/>
    </location>
</feature>
<feature type="domain" description="Sodium/calcium exchanger membrane region" evidence="6">
    <location>
        <begin position="189"/>
        <end position="328"/>
    </location>
</feature>
<dbReference type="AlphaFoldDB" id="A0A0H4VP88"/>
<name>A0A0H4VP88_9BACT</name>
<evidence type="ECO:0000256" key="2">
    <source>
        <dbReference type="ARBA" id="ARBA00022692"/>
    </source>
</evidence>
<evidence type="ECO:0000256" key="4">
    <source>
        <dbReference type="ARBA" id="ARBA00023136"/>
    </source>
</evidence>
<dbReference type="Gene3D" id="1.20.1420.30">
    <property type="entry name" value="NCX, central ion-binding region"/>
    <property type="match status" value="1"/>
</dbReference>
<dbReference type="PATRIC" id="fig|1379910.4.peg.1921"/>
<keyword evidence="8" id="KW-1185">Reference proteome</keyword>
<protein>
    <recommendedName>
        <fullName evidence="6">Sodium/calcium exchanger membrane region domain-containing protein</fullName>
    </recommendedName>
</protein>
<feature type="transmembrane region" description="Helical" evidence="5">
    <location>
        <begin position="71"/>
        <end position="89"/>
    </location>
</feature>
<dbReference type="InterPro" id="IPR004481">
    <property type="entry name" value="K/Na/Ca-exchanger"/>
</dbReference>
<organism evidence="7 8">
    <name type="scientific">Rufibacter radiotolerans</name>
    <dbReference type="NCBI Taxonomy" id="1379910"/>
    <lineage>
        <taxon>Bacteria</taxon>
        <taxon>Pseudomonadati</taxon>
        <taxon>Bacteroidota</taxon>
        <taxon>Cytophagia</taxon>
        <taxon>Cytophagales</taxon>
        <taxon>Hymenobacteraceae</taxon>
        <taxon>Rufibacter</taxon>
    </lineage>
</organism>
<evidence type="ECO:0000313" key="7">
    <source>
        <dbReference type="EMBL" id="AKQ45732.1"/>
    </source>
</evidence>
<comment type="subcellular location">
    <subcellularLocation>
        <location evidence="1">Membrane</location>
        <topology evidence="1">Multi-pass membrane protein</topology>
    </subcellularLocation>
</comment>
<feature type="transmembrane region" description="Helical" evidence="5">
    <location>
        <begin position="183"/>
        <end position="204"/>
    </location>
</feature>
<dbReference type="InterPro" id="IPR004837">
    <property type="entry name" value="NaCa_Exmemb"/>
</dbReference>
<dbReference type="GO" id="GO:0008273">
    <property type="term" value="F:calcium, potassium:sodium antiporter activity"/>
    <property type="evidence" value="ECO:0007669"/>
    <property type="project" value="TreeGrafter"/>
</dbReference>
<dbReference type="InterPro" id="IPR044880">
    <property type="entry name" value="NCX_ion-bd_dom_sf"/>
</dbReference>
<evidence type="ECO:0000256" key="1">
    <source>
        <dbReference type="ARBA" id="ARBA00004141"/>
    </source>
</evidence>